<protein>
    <submittedName>
        <fullName evidence="2">Uncharacterized protein</fullName>
    </submittedName>
</protein>
<organism evidence="1 2">
    <name type="scientific">Ditylenchus dipsaci</name>
    <dbReference type="NCBI Taxonomy" id="166011"/>
    <lineage>
        <taxon>Eukaryota</taxon>
        <taxon>Metazoa</taxon>
        <taxon>Ecdysozoa</taxon>
        <taxon>Nematoda</taxon>
        <taxon>Chromadorea</taxon>
        <taxon>Rhabditida</taxon>
        <taxon>Tylenchina</taxon>
        <taxon>Tylenchomorpha</taxon>
        <taxon>Sphaerularioidea</taxon>
        <taxon>Anguinidae</taxon>
        <taxon>Anguininae</taxon>
        <taxon>Ditylenchus</taxon>
    </lineage>
</organism>
<dbReference type="Proteomes" id="UP000887574">
    <property type="component" value="Unplaced"/>
</dbReference>
<evidence type="ECO:0000313" key="2">
    <source>
        <dbReference type="WBParaSite" id="jg4597"/>
    </source>
</evidence>
<keyword evidence="1" id="KW-1185">Reference proteome</keyword>
<accession>A0A915EEX6</accession>
<dbReference type="WBParaSite" id="jg4597">
    <property type="protein sequence ID" value="jg4597"/>
    <property type="gene ID" value="jg4597"/>
</dbReference>
<sequence>MGELINLIEKLSLLETEEVNVEMEIAAIPPANVEESGEKAIDVEEEAEDLEEMDVEPAPPLVLRIRPVENLSTLANYPKSKI</sequence>
<proteinExistence type="predicted"/>
<name>A0A915EEX6_9BILA</name>
<reference evidence="2" key="1">
    <citation type="submission" date="2022-11" db="UniProtKB">
        <authorList>
            <consortium name="WormBaseParasite"/>
        </authorList>
    </citation>
    <scope>IDENTIFICATION</scope>
</reference>
<dbReference type="AlphaFoldDB" id="A0A915EEX6"/>
<evidence type="ECO:0000313" key="1">
    <source>
        <dbReference type="Proteomes" id="UP000887574"/>
    </source>
</evidence>